<feature type="compositionally biased region" description="Polar residues" evidence="9">
    <location>
        <begin position="123"/>
        <end position="135"/>
    </location>
</feature>
<comment type="caution">
    <text evidence="11">The sequence shown here is derived from an EMBL/GenBank/DDBJ whole genome shotgun (WGS) entry which is preliminary data.</text>
</comment>
<feature type="region of interest" description="Disordered" evidence="9">
    <location>
        <begin position="123"/>
        <end position="144"/>
    </location>
</feature>
<evidence type="ECO:0000259" key="10">
    <source>
        <dbReference type="Pfam" id="PF13844"/>
    </source>
</evidence>
<comment type="similarity">
    <text evidence="2">Belongs to the glycosyltransferase 41 family. O-GlcNAc transferase subfamily.</text>
</comment>
<dbReference type="Gene3D" id="3.40.50.11380">
    <property type="match status" value="1"/>
</dbReference>
<keyword evidence="12" id="KW-1185">Reference proteome</keyword>
<evidence type="ECO:0000256" key="9">
    <source>
        <dbReference type="SAM" id="MobiDB-lite"/>
    </source>
</evidence>
<evidence type="ECO:0000313" key="12">
    <source>
        <dbReference type="Proteomes" id="UP000193922"/>
    </source>
</evidence>
<feature type="compositionally biased region" description="Acidic residues" evidence="9">
    <location>
        <begin position="886"/>
        <end position="895"/>
    </location>
</feature>
<dbReference type="Pfam" id="PF13181">
    <property type="entry name" value="TPR_8"/>
    <property type="match status" value="1"/>
</dbReference>
<feature type="domain" description="O-GlcNAc transferase C-terminal" evidence="10">
    <location>
        <begin position="985"/>
        <end position="1141"/>
    </location>
</feature>
<dbReference type="InterPro" id="IPR019734">
    <property type="entry name" value="TPR_rpt"/>
</dbReference>
<evidence type="ECO:0000256" key="1">
    <source>
        <dbReference type="ARBA" id="ARBA00004922"/>
    </source>
</evidence>
<evidence type="ECO:0000256" key="7">
    <source>
        <dbReference type="ARBA" id="ARBA00022803"/>
    </source>
</evidence>
<dbReference type="PANTHER" id="PTHR44998:SF1">
    <property type="entry name" value="UDP-N-ACETYLGLUCOSAMINE--PEPTIDE N-ACETYLGLUCOSAMINYLTRANSFERASE 110 KDA SUBUNIT"/>
    <property type="match status" value="1"/>
</dbReference>
<dbReference type="Gene3D" id="1.25.40.10">
    <property type="entry name" value="Tetratricopeptide repeat domain"/>
    <property type="match status" value="3"/>
</dbReference>
<feature type="domain" description="O-GlcNAc transferase C-terminal" evidence="10">
    <location>
        <begin position="674"/>
        <end position="858"/>
    </location>
</feature>
<evidence type="ECO:0000256" key="4">
    <source>
        <dbReference type="ARBA" id="ARBA00022676"/>
    </source>
</evidence>
<feature type="region of interest" description="Disordered" evidence="9">
    <location>
        <begin position="873"/>
        <end position="900"/>
    </location>
</feature>
<organism evidence="11 12">
    <name type="scientific">Linderina pennispora</name>
    <dbReference type="NCBI Taxonomy" id="61395"/>
    <lineage>
        <taxon>Eukaryota</taxon>
        <taxon>Fungi</taxon>
        <taxon>Fungi incertae sedis</taxon>
        <taxon>Zoopagomycota</taxon>
        <taxon>Kickxellomycotina</taxon>
        <taxon>Kickxellomycetes</taxon>
        <taxon>Kickxellales</taxon>
        <taxon>Kickxellaceae</taxon>
        <taxon>Linderina</taxon>
    </lineage>
</organism>
<dbReference type="PROSITE" id="PS50005">
    <property type="entry name" value="TPR"/>
    <property type="match status" value="1"/>
</dbReference>
<evidence type="ECO:0000256" key="6">
    <source>
        <dbReference type="ARBA" id="ARBA00022737"/>
    </source>
</evidence>
<feature type="repeat" description="TPR" evidence="8">
    <location>
        <begin position="415"/>
        <end position="448"/>
    </location>
</feature>
<keyword evidence="5" id="KW-0808">Transferase</keyword>
<evidence type="ECO:0000256" key="5">
    <source>
        <dbReference type="ARBA" id="ARBA00022679"/>
    </source>
</evidence>
<evidence type="ECO:0000256" key="8">
    <source>
        <dbReference type="PROSITE-ProRule" id="PRU00339"/>
    </source>
</evidence>
<dbReference type="InterPro" id="IPR011990">
    <property type="entry name" value="TPR-like_helical_dom_sf"/>
</dbReference>
<reference evidence="11 12" key="1">
    <citation type="submission" date="2016-07" db="EMBL/GenBank/DDBJ databases">
        <title>Pervasive Adenine N6-methylation of Active Genes in Fungi.</title>
        <authorList>
            <consortium name="DOE Joint Genome Institute"/>
            <person name="Mondo S.J."/>
            <person name="Dannebaum R.O."/>
            <person name="Kuo R.C."/>
            <person name="Labutti K."/>
            <person name="Haridas S."/>
            <person name="Kuo A."/>
            <person name="Salamov A."/>
            <person name="Ahrendt S.R."/>
            <person name="Lipzen A."/>
            <person name="Sullivan W."/>
            <person name="Andreopoulos W.B."/>
            <person name="Clum A."/>
            <person name="Lindquist E."/>
            <person name="Daum C."/>
            <person name="Ramamoorthy G.K."/>
            <person name="Gryganskyi A."/>
            <person name="Culley D."/>
            <person name="Magnuson J.K."/>
            <person name="James T.Y."/>
            <person name="O'Malley M.A."/>
            <person name="Stajich J.E."/>
            <person name="Spatafora J.W."/>
            <person name="Visel A."/>
            <person name="Grigoriev I.V."/>
        </authorList>
    </citation>
    <scope>NUCLEOTIDE SEQUENCE [LARGE SCALE GENOMIC DNA]</scope>
    <source>
        <strain evidence="11 12">ATCC 12442</strain>
    </source>
</reference>
<dbReference type="OrthoDB" id="421121at2759"/>
<keyword evidence="6" id="KW-0677">Repeat</keyword>
<dbReference type="GO" id="GO:0097363">
    <property type="term" value="F:protein O-acetylglucosaminyltransferase activity"/>
    <property type="evidence" value="ECO:0007669"/>
    <property type="project" value="UniProtKB-EC"/>
</dbReference>
<dbReference type="GO" id="GO:0006493">
    <property type="term" value="P:protein O-linked glycosylation"/>
    <property type="evidence" value="ECO:0007669"/>
    <property type="project" value="TreeGrafter"/>
</dbReference>
<gene>
    <name evidence="11" type="ORF">DL89DRAFT_226934</name>
</gene>
<sequence>MVESTRDHVLQTAHQLYSTNARDPTLIEMLLCLHRLHPRHLPTLLLLACAYFSSSKPEKSLEYNELILKIDPNYVEAMSNIGTTLRSMGKSSEAESWWWQAVKLRPGYWDAVENLMGVLCNPAQQQTATPKSPSSKADGAPATGPRYREALQLCEFVDSSLHIRDDISKDGAGKVAKYQVQDKQLSRLQSLLYSEGNLRFALGDVAGARREYEKAMEAILGGYKLDEIVVRIAYIGSQESVNQMFHKQLNNQAPPSHNLNINNLPLTLLAPQNAIRMLQILFPETNGVLPGLVALAGKAAVQQATGNHTASTQLQQANQVASNLLLTLAKLHQDHAVVAQPLSIVLPLYYMSLSLVPSPSTCNNLGIILSAIPSPSTPTMVPSVQGGQQPTQAPMGSALAMQYYTHGLSLDQRHPHLYTNLGSLLKDLGYLAEAVKMYEKAVECNATFDVALANLGNAIKDMGRVQDSIPWYLRAVEASPNFVEAVCGLANAMAGVCDWHARDGVYTEIATRWRAVAMSPKQTHGVDKRRGWMDRVVEIVDQQLSDGSTWGHGVLLMQPAATDASDGGGLVRPTSGLVSFLEGVCRLVPRVSTAPATGLAVFLHDALDLHFMALIRNEGGWALRIVERAAVLIQRQWYWDAQQGSQHALEALRNPQAGAYKRPRLPAGLGAPLVPTVLPFHTFTYPLDAREVRLISHRNALRLSFTTLGGGAPWLPGHVYPPPPPPDPQVNIGYVSSDFNNHPLSHLMQSVFGMHDRQRFRVFCYATTPPDGTVHRQKIEQEADVFVNCAAWSTQRIVDQIASDKIHILVNLNGYTKGARNEIFAARPAPVLVAFMGFAGTLGAGWCDYVVTDPIVCPPWTVRCEEKGREHYSWSQRNGSRGGDNGDGDDTDDITSQDRARRVHEWMGDVRWDFGEIDPEELDEAGADNWVYTEKMIYMPHTYFVNDHRQGFREDEELRELQTPEALWMAEQDARYRMRSELFPALGDDVFIFANFNQLYKIDPTLFRMWLRILERAPKSILWLLRFPAAGEQHLHRVAVEWAGEEVARRVVFTDVAPKHMHIKRGRVADAFLDTPECNAHTTAVDILWSGTPVLTWPRHEHKLCSRVAASVACATGHGQHMVVHSADEYVDRAVEWATRASHEYTYDRPRHYDPKAILKPDPQTGYVKHLLCGGPAMDLRYQLFMTRDASRLFDTLRWTRNLERGLEEAWRRWVTGEDEVGEPAYTGETNGTESGMEHSMISMDIDDQHQHQHHQHMLSDRKDAAALCKSDQRKLRWAKRIERQIEAASAGGQSSAVYSPRGRSIWVLDEDDAMPSHSWLHRMMTW</sequence>
<name>A0A1Y1VYF4_9FUNG</name>
<dbReference type="PANTHER" id="PTHR44998">
    <property type="match status" value="1"/>
</dbReference>
<dbReference type="STRING" id="61395.A0A1Y1VYF4"/>
<dbReference type="EC" id="2.4.1.255" evidence="3"/>
<dbReference type="EMBL" id="MCFD01000018">
    <property type="protein sequence ID" value="ORX66046.1"/>
    <property type="molecule type" value="Genomic_DNA"/>
</dbReference>
<dbReference type="Pfam" id="PF13374">
    <property type="entry name" value="TPR_10"/>
    <property type="match status" value="1"/>
</dbReference>
<dbReference type="SMART" id="SM00028">
    <property type="entry name" value="TPR"/>
    <property type="match status" value="4"/>
</dbReference>
<dbReference type="RefSeq" id="XP_040740097.1">
    <property type="nucleotide sequence ID" value="XM_040884836.1"/>
</dbReference>
<dbReference type="InterPro" id="IPR029489">
    <property type="entry name" value="OGT/SEC/SPY_C"/>
</dbReference>
<evidence type="ECO:0000313" key="11">
    <source>
        <dbReference type="EMBL" id="ORX66046.1"/>
    </source>
</evidence>
<dbReference type="Proteomes" id="UP000193922">
    <property type="component" value="Unassembled WGS sequence"/>
</dbReference>
<keyword evidence="4" id="KW-0328">Glycosyltransferase</keyword>
<proteinExistence type="inferred from homology"/>
<accession>A0A1Y1VYF4</accession>
<dbReference type="GeneID" id="63801484"/>
<evidence type="ECO:0000256" key="3">
    <source>
        <dbReference type="ARBA" id="ARBA00011970"/>
    </source>
</evidence>
<comment type="pathway">
    <text evidence="1">Protein modification; protein glycosylation.</text>
</comment>
<dbReference type="Gene3D" id="3.40.50.2000">
    <property type="entry name" value="Glycogen Phosphorylase B"/>
    <property type="match status" value="1"/>
</dbReference>
<protein>
    <recommendedName>
        <fullName evidence="3">protein O-GlcNAc transferase</fullName>
        <ecNumber evidence="3">2.4.1.255</ecNumber>
    </recommendedName>
</protein>
<keyword evidence="7 8" id="KW-0802">TPR repeat</keyword>
<dbReference type="Pfam" id="PF13844">
    <property type="entry name" value="Glyco_transf_41"/>
    <property type="match status" value="2"/>
</dbReference>
<dbReference type="SUPFAM" id="SSF48452">
    <property type="entry name" value="TPR-like"/>
    <property type="match status" value="2"/>
</dbReference>
<evidence type="ECO:0000256" key="2">
    <source>
        <dbReference type="ARBA" id="ARBA00005386"/>
    </source>
</evidence>